<dbReference type="InterPro" id="IPR017039">
    <property type="entry name" value="Virul_fac_BrkB"/>
</dbReference>
<gene>
    <name evidence="8" type="ORF">E1809_10385</name>
</gene>
<feature type="region of interest" description="Disordered" evidence="6">
    <location>
        <begin position="369"/>
        <end position="399"/>
    </location>
</feature>
<dbReference type="OrthoDB" id="3229302at2"/>
<dbReference type="EMBL" id="SMRU01000010">
    <property type="protein sequence ID" value="TDF96496.1"/>
    <property type="molecule type" value="Genomic_DNA"/>
</dbReference>
<reference evidence="8 9" key="1">
    <citation type="submission" date="2019-03" db="EMBL/GenBank/DDBJ databases">
        <title>Whole genome sequence of Arthrobacter sp JH1-1.</title>
        <authorList>
            <person name="Trinh H.N."/>
        </authorList>
    </citation>
    <scope>NUCLEOTIDE SEQUENCE [LARGE SCALE GENOMIC DNA]</scope>
    <source>
        <strain evidence="8 9">JH1-1</strain>
    </source>
</reference>
<feature type="transmembrane region" description="Helical" evidence="7">
    <location>
        <begin position="269"/>
        <end position="288"/>
    </location>
</feature>
<feature type="compositionally biased region" description="Polar residues" evidence="6">
    <location>
        <begin position="1"/>
        <end position="14"/>
    </location>
</feature>
<feature type="transmembrane region" description="Helical" evidence="7">
    <location>
        <begin position="229"/>
        <end position="254"/>
    </location>
</feature>
<comment type="subcellular location">
    <subcellularLocation>
        <location evidence="1">Cell membrane</location>
        <topology evidence="1">Multi-pass membrane protein</topology>
    </subcellularLocation>
</comment>
<evidence type="ECO:0000313" key="9">
    <source>
        <dbReference type="Proteomes" id="UP000295511"/>
    </source>
</evidence>
<name>A0A4R5KLV6_9MICC</name>
<evidence type="ECO:0000256" key="5">
    <source>
        <dbReference type="ARBA" id="ARBA00023136"/>
    </source>
</evidence>
<evidence type="ECO:0000256" key="4">
    <source>
        <dbReference type="ARBA" id="ARBA00022989"/>
    </source>
</evidence>
<keyword evidence="5 7" id="KW-0472">Membrane</keyword>
<keyword evidence="9" id="KW-1185">Reference proteome</keyword>
<sequence length="399" mass="42307">MASGSYGKSWTLAATQGNQTQGNQTQGNQTQHNQSRRNDPRQAAKPPLPTDGAQLRLQLIQRQVEWGKARRSGKGGSKLPAYINLALARLNSFRPMRAFNLYNLRHGPLMSAGIGFTMFFSVTGLLTTGFAITGLVLSGEPKLVDSIVSSVATVAPGLLKVDGGTGLVDPHELLNPSGLGWTAVIAAAVTVFTALGWIAGVREGLRGVFALDAVQENPILTKAYDAGTLLLLGVALVGSAGASLVFGTAAGWIIDRLGVPDAVGEPVTWLVRTAVPLVLNWATAAIMFRFAGRLRLERRAFIEGTVLAGIGTTVLQIFSTQLLANAGRNPILASFAIIIGLLIWFNLVSQVYLVTGAWSAVREADQRSAATQHKTLGSRPVQPRPFTSRHTSDGLGTSH</sequence>
<feature type="transmembrane region" description="Helical" evidence="7">
    <location>
        <begin position="114"/>
        <end position="137"/>
    </location>
</feature>
<evidence type="ECO:0000256" key="7">
    <source>
        <dbReference type="SAM" id="Phobius"/>
    </source>
</evidence>
<protein>
    <submittedName>
        <fullName evidence="8">YihY/virulence factor BrkB family protein</fullName>
    </submittedName>
</protein>
<evidence type="ECO:0000256" key="6">
    <source>
        <dbReference type="SAM" id="MobiDB-lite"/>
    </source>
</evidence>
<evidence type="ECO:0000256" key="1">
    <source>
        <dbReference type="ARBA" id="ARBA00004651"/>
    </source>
</evidence>
<evidence type="ECO:0000313" key="8">
    <source>
        <dbReference type="EMBL" id="TDF96496.1"/>
    </source>
</evidence>
<keyword evidence="3 7" id="KW-0812">Transmembrane</keyword>
<dbReference type="Proteomes" id="UP000295511">
    <property type="component" value="Unassembled WGS sequence"/>
</dbReference>
<dbReference type="GO" id="GO:0005886">
    <property type="term" value="C:plasma membrane"/>
    <property type="evidence" value="ECO:0007669"/>
    <property type="project" value="UniProtKB-SubCell"/>
</dbReference>
<dbReference type="PANTHER" id="PTHR30213">
    <property type="entry name" value="INNER MEMBRANE PROTEIN YHJD"/>
    <property type="match status" value="1"/>
</dbReference>
<feature type="transmembrane region" description="Helical" evidence="7">
    <location>
        <begin position="300"/>
        <end position="319"/>
    </location>
</feature>
<feature type="compositionally biased region" description="Low complexity" evidence="6">
    <location>
        <begin position="15"/>
        <end position="33"/>
    </location>
</feature>
<keyword evidence="4 7" id="KW-1133">Transmembrane helix</keyword>
<dbReference type="PANTHER" id="PTHR30213:SF1">
    <property type="entry name" value="INNER MEMBRANE PROTEIN YHJD"/>
    <property type="match status" value="1"/>
</dbReference>
<dbReference type="Pfam" id="PF03631">
    <property type="entry name" value="Virul_fac_BrkB"/>
    <property type="match status" value="1"/>
</dbReference>
<feature type="region of interest" description="Disordered" evidence="6">
    <location>
        <begin position="1"/>
        <end position="52"/>
    </location>
</feature>
<feature type="transmembrane region" description="Helical" evidence="7">
    <location>
        <begin position="179"/>
        <end position="199"/>
    </location>
</feature>
<proteinExistence type="predicted"/>
<evidence type="ECO:0000256" key="2">
    <source>
        <dbReference type="ARBA" id="ARBA00022475"/>
    </source>
</evidence>
<dbReference type="AlphaFoldDB" id="A0A4R5KLV6"/>
<evidence type="ECO:0000256" key="3">
    <source>
        <dbReference type="ARBA" id="ARBA00022692"/>
    </source>
</evidence>
<organism evidence="8 9">
    <name type="scientific">Arthrobacter terricola</name>
    <dbReference type="NCBI Taxonomy" id="2547396"/>
    <lineage>
        <taxon>Bacteria</taxon>
        <taxon>Bacillati</taxon>
        <taxon>Actinomycetota</taxon>
        <taxon>Actinomycetes</taxon>
        <taxon>Micrococcales</taxon>
        <taxon>Micrococcaceae</taxon>
        <taxon>Arthrobacter</taxon>
    </lineage>
</organism>
<accession>A0A4R5KLV6</accession>
<comment type="caution">
    <text evidence="8">The sequence shown here is derived from an EMBL/GenBank/DDBJ whole genome shotgun (WGS) entry which is preliminary data.</text>
</comment>
<feature type="transmembrane region" description="Helical" evidence="7">
    <location>
        <begin position="331"/>
        <end position="354"/>
    </location>
</feature>
<keyword evidence="2" id="KW-1003">Cell membrane</keyword>